<protein>
    <submittedName>
        <fullName evidence="2">Diphosphomevalonate decarboxylase</fullName>
    </submittedName>
</protein>
<reference evidence="2" key="2">
    <citation type="submission" date="2018-05" db="EMBL/GenBank/DDBJ databases">
        <title>OpunRS2 (Oryza punctata Reference Sequence Version 2).</title>
        <authorList>
            <person name="Zhang J."/>
            <person name="Kudrna D."/>
            <person name="Lee S."/>
            <person name="Talag J."/>
            <person name="Welchert J."/>
            <person name="Wing R.A."/>
        </authorList>
    </citation>
    <scope>NUCLEOTIDE SEQUENCE [LARGE SCALE GENOMIC DNA]</scope>
</reference>
<feature type="compositionally biased region" description="Polar residues" evidence="1">
    <location>
        <begin position="72"/>
        <end position="85"/>
    </location>
</feature>
<dbReference type="EnsemblPlants" id="OPUNC02G00250.7">
    <property type="protein sequence ID" value="OPUNC02G00250.7"/>
    <property type="gene ID" value="OPUNC02G00250"/>
</dbReference>
<organism evidence="2">
    <name type="scientific">Oryza punctata</name>
    <name type="common">Red rice</name>
    <dbReference type="NCBI Taxonomy" id="4537"/>
    <lineage>
        <taxon>Eukaryota</taxon>
        <taxon>Viridiplantae</taxon>
        <taxon>Streptophyta</taxon>
        <taxon>Embryophyta</taxon>
        <taxon>Tracheophyta</taxon>
        <taxon>Spermatophyta</taxon>
        <taxon>Magnoliopsida</taxon>
        <taxon>Liliopsida</taxon>
        <taxon>Poales</taxon>
        <taxon>Poaceae</taxon>
        <taxon>BOP clade</taxon>
        <taxon>Oryzoideae</taxon>
        <taxon>Oryzeae</taxon>
        <taxon>Oryzinae</taxon>
        <taxon>Oryza</taxon>
    </lineage>
</organism>
<feature type="compositionally biased region" description="Basic and acidic residues" evidence="1">
    <location>
        <begin position="94"/>
        <end position="112"/>
    </location>
</feature>
<evidence type="ECO:0000313" key="3">
    <source>
        <dbReference type="Proteomes" id="UP000026962"/>
    </source>
</evidence>
<proteinExistence type="predicted"/>
<feature type="region of interest" description="Disordered" evidence="1">
    <location>
        <begin position="1"/>
        <end position="130"/>
    </location>
</feature>
<accession>A0A0E0JUH8</accession>
<evidence type="ECO:0000256" key="1">
    <source>
        <dbReference type="SAM" id="MobiDB-lite"/>
    </source>
</evidence>
<feature type="compositionally biased region" description="Polar residues" evidence="1">
    <location>
        <begin position="1"/>
        <end position="11"/>
    </location>
</feature>
<evidence type="ECO:0000313" key="2">
    <source>
        <dbReference type="EnsemblPlants" id="OPUNC02G00250.7"/>
    </source>
</evidence>
<dbReference type="Gramene" id="OPUNC02G00250.7">
    <property type="protein sequence ID" value="OPUNC02G00250.7"/>
    <property type="gene ID" value="OPUNC02G00250"/>
</dbReference>
<dbReference type="AlphaFoldDB" id="A0A0E0JUH8"/>
<feature type="compositionally biased region" description="Polar residues" evidence="1">
    <location>
        <begin position="32"/>
        <end position="41"/>
    </location>
</feature>
<keyword evidence="3" id="KW-1185">Reference proteome</keyword>
<dbReference type="Proteomes" id="UP000026962">
    <property type="component" value="Chromosome 2"/>
</dbReference>
<reference evidence="2" key="1">
    <citation type="submission" date="2015-04" db="UniProtKB">
        <authorList>
            <consortium name="EnsemblPlants"/>
        </authorList>
    </citation>
    <scope>IDENTIFICATION</scope>
</reference>
<sequence>MSSSSSMNLAMQNLPEPSPSPGVAPEREESPNHSPCSSTYSPRPLNGIRHSPRLLHSPTCVSNEKVPAPCAVTQSSVSSNCTTAEAPTLAKGGGGRERQYQPILDLEKDSDRWSSGSESLEAAGVTGEGHPLDDVEAAIAGGEGDGLDLGLARVGHVTDGGGVGAVEQTAAVDVEGEKAVVAGEVQEIDVARAGQ</sequence>
<name>A0A0E0JUH8_ORYPU</name>
<dbReference type="HOGENOM" id="CLU_1398369_0_0_1"/>